<dbReference type="Proteomes" id="UP001160483">
    <property type="component" value="Unassembled WGS sequence"/>
</dbReference>
<name>A0AAU9KPV7_9STRA</name>
<dbReference type="SMART" id="SM00298">
    <property type="entry name" value="CHROMO"/>
    <property type="match status" value="1"/>
</dbReference>
<proteinExistence type="predicted"/>
<protein>
    <recommendedName>
        <fullName evidence="1">Chromo domain-containing protein</fullName>
    </recommendedName>
</protein>
<evidence type="ECO:0000259" key="1">
    <source>
        <dbReference type="PROSITE" id="PS50013"/>
    </source>
</evidence>
<dbReference type="SUPFAM" id="SSF54160">
    <property type="entry name" value="Chromo domain-like"/>
    <property type="match status" value="1"/>
</dbReference>
<dbReference type="AlphaFoldDB" id="A0AAU9KPV7"/>
<dbReference type="EMBL" id="CAKKTJ010000114">
    <property type="protein sequence ID" value="CAH0474873.1"/>
    <property type="molecule type" value="Genomic_DNA"/>
</dbReference>
<dbReference type="Gene3D" id="2.40.50.40">
    <property type="match status" value="1"/>
</dbReference>
<sequence length="197" mass="23349">MVGQRQQAITAYRPHANRAQVNERPVKTQPGTQVWLYLDLVKEGYAKKLSHLEHEPFKFWNCWVSTRYVWKCEARSTGHSRWYIFQAQEGKEFPDQTSAILEMDETDHNDFDECLSPEYSWVRELKEGGYEVEEILETRSGKKTRYGRQQRELLVRWKGYADPSWVDEVELNFGVYCGILNVGIRRKSFEAMQSREE</sequence>
<dbReference type="PROSITE" id="PS50013">
    <property type="entry name" value="CHROMO_2"/>
    <property type="match status" value="1"/>
</dbReference>
<evidence type="ECO:0000313" key="3">
    <source>
        <dbReference type="Proteomes" id="UP001160483"/>
    </source>
</evidence>
<dbReference type="InterPro" id="IPR000953">
    <property type="entry name" value="Chromo/chromo_shadow_dom"/>
</dbReference>
<feature type="domain" description="Chromo" evidence="1">
    <location>
        <begin position="130"/>
        <end position="177"/>
    </location>
</feature>
<reference evidence="2" key="1">
    <citation type="submission" date="2021-11" db="EMBL/GenBank/DDBJ databases">
        <authorList>
            <person name="Islam A."/>
            <person name="Islam S."/>
            <person name="Flora M.S."/>
            <person name="Rahman M."/>
            <person name="Ziaur R.M."/>
            <person name="Epstein J.H."/>
            <person name="Hassan M."/>
            <person name="Klassen M."/>
            <person name="Woodard K."/>
            <person name="Webb A."/>
            <person name="Webby R.J."/>
            <person name="El Zowalaty M.E."/>
        </authorList>
    </citation>
    <scope>NUCLEOTIDE SEQUENCE</scope>
    <source>
        <strain evidence="2">Pbs3</strain>
    </source>
</reference>
<dbReference type="InterPro" id="IPR016197">
    <property type="entry name" value="Chromo-like_dom_sf"/>
</dbReference>
<comment type="caution">
    <text evidence="2">The sequence shown here is derived from an EMBL/GenBank/DDBJ whole genome shotgun (WGS) entry which is preliminary data.</text>
</comment>
<organism evidence="2 3">
    <name type="scientific">Peronospora belbahrii</name>
    <dbReference type="NCBI Taxonomy" id="622444"/>
    <lineage>
        <taxon>Eukaryota</taxon>
        <taxon>Sar</taxon>
        <taxon>Stramenopiles</taxon>
        <taxon>Oomycota</taxon>
        <taxon>Peronosporomycetes</taxon>
        <taxon>Peronosporales</taxon>
        <taxon>Peronosporaceae</taxon>
        <taxon>Peronospora</taxon>
    </lineage>
</organism>
<evidence type="ECO:0000313" key="2">
    <source>
        <dbReference type="EMBL" id="CAH0474873.1"/>
    </source>
</evidence>
<gene>
    <name evidence="2" type="ORF">PBS003_LOCUS1713</name>
</gene>
<accession>A0AAU9KPV7</accession>